<dbReference type="AlphaFoldDB" id="A0A8E2FA66"/>
<keyword evidence="2" id="KW-0285">Flavoprotein</keyword>
<dbReference type="Proteomes" id="UP000250140">
    <property type="component" value="Unassembled WGS sequence"/>
</dbReference>
<dbReference type="GO" id="GO:0071949">
    <property type="term" value="F:FAD binding"/>
    <property type="evidence" value="ECO:0007669"/>
    <property type="project" value="InterPro"/>
</dbReference>
<accession>A0A8E2FA66</accession>
<dbReference type="EMBL" id="KV748755">
    <property type="protein sequence ID" value="OCL13266.1"/>
    <property type="molecule type" value="Genomic_DNA"/>
</dbReference>
<dbReference type="InterPro" id="IPR036318">
    <property type="entry name" value="FAD-bd_PCMH-like_sf"/>
</dbReference>
<feature type="domain" description="FAD-binding PCMH-type" evidence="5">
    <location>
        <begin position="44"/>
        <end position="217"/>
    </location>
</feature>
<dbReference type="Gene3D" id="3.40.462.20">
    <property type="match status" value="1"/>
</dbReference>
<sequence length="475" mass="50535">MGNTSSTAVGTCLSNAVSGNNALLAFPNKPLYQLTDVKPYNLDIPVTPAAVTYPQTADHVAAIIKCATKSNLKVQPRCGGHSYGNYGIGGVSGAIVIDLKNMQQFSMDTTTWTATIGGGTLLADVTKRLHDAGGRAMAHGTCPQVGLGGHATIGGLGPTSRMWGSALDHVEEVQVVLANSSIIRASQIENPDVFFALKGAGASFGVITEFKVRTEPEPGEAVQYSYSFNAGTTAEKATAFKSWQSLISDPNLSRKFASEVVIFELGMIISGTFFGSKAEFDALNIPSKLPQSNGVSITVFNDWLGLVSHWAEDLALQIAGGIPSAFYSKSLAFTPSDMIPASGVDSLFEFLDTANKGTALWFAIFDLEGGAINDVPMNATAYAHRDALFYLQTYAVDIGRVSTTTRNFVNGINQVIMKALPDVKFGAYAGYVDPELPNGQQAYWGSNLPRLEQIKRAIDPNDVFHNPQSVQPAAS</sequence>
<evidence type="ECO:0000313" key="7">
    <source>
        <dbReference type="Proteomes" id="UP000250140"/>
    </source>
</evidence>
<dbReference type="Pfam" id="PF08031">
    <property type="entry name" value="BBE"/>
    <property type="match status" value="1"/>
</dbReference>
<evidence type="ECO:0000259" key="5">
    <source>
        <dbReference type="PROSITE" id="PS51387"/>
    </source>
</evidence>
<dbReference type="OrthoDB" id="415825at2759"/>
<dbReference type="PANTHER" id="PTHR42973">
    <property type="entry name" value="BINDING OXIDOREDUCTASE, PUTATIVE (AFU_ORTHOLOGUE AFUA_1G17690)-RELATED"/>
    <property type="match status" value="1"/>
</dbReference>
<dbReference type="InterPro" id="IPR016166">
    <property type="entry name" value="FAD-bd_PCMH"/>
</dbReference>
<dbReference type="InterPro" id="IPR012951">
    <property type="entry name" value="BBE"/>
</dbReference>
<dbReference type="PROSITE" id="PS51387">
    <property type="entry name" value="FAD_PCMH"/>
    <property type="match status" value="1"/>
</dbReference>
<evidence type="ECO:0000256" key="2">
    <source>
        <dbReference type="ARBA" id="ARBA00022630"/>
    </source>
</evidence>
<comment type="similarity">
    <text evidence="1">Belongs to the oxygen-dependent FAD-linked oxidoreductase family.</text>
</comment>
<dbReference type="Pfam" id="PF01565">
    <property type="entry name" value="FAD_binding_4"/>
    <property type="match status" value="1"/>
</dbReference>
<keyword evidence="4" id="KW-0560">Oxidoreductase</keyword>
<organism evidence="6 7">
    <name type="scientific">Glonium stellatum</name>
    <dbReference type="NCBI Taxonomy" id="574774"/>
    <lineage>
        <taxon>Eukaryota</taxon>
        <taxon>Fungi</taxon>
        <taxon>Dikarya</taxon>
        <taxon>Ascomycota</taxon>
        <taxon>Pezizomycotina</taxon>
        <taxon>Dothideomycetes</taxon>
        <taxon>Pleosporomycetidae</taxon>
        <taxon>Gloniales</taxon>
        <taxon>Gloniaceae</taxon>
        <taxon>Glonium</taxon>
    </lineage>
</organism>
<proteinExistence type="inferred from homology"/>
<name>A0A8E2FA66_9PEZI</name>
<dbReference type="SUPFAM" id="SSF56176">
    <property type="entry name" value="FAD-binding/transporter-associated domain-like"/>
    <property type="match status" value="1"/>
</dbReference>
<keyword evidence="7" id="KW-1185">Reference proteome</keyword>
<keyword evidence="3" id="KW-0274">FAD</keyword>
<reference evidence="6 7" key="1">
    <citation type="journal article" date="2016" name="Nat. Commun.">
        <title>Ectomycorrhizal ecology is imprinted in the genome of the dominant symbiotic fungus Cenococcum geophilum.</title>
        <authorList>
            <consortium name="DOE Joint Genome Institute"/>
            <person name="Peter M."/>
            <person name="Kohler A."/>
            <person name="Ohm R.A."/>
            <person name="Kuo A."/>
            <person name="Krutzmann J."/>
            <person name="Morin E."/>
            <person name="Arend M."/>
            <person name="Barry K.W."/>
            <person name="Binder M."/>
            <person name="Choi C."/>
            <person name="Clum A."/>
            <person name="Copeland A."/>
            <person name="Grisel N."/>
            <person name="Haridas S."/>
            <person name="Kipfer T."/>
            <person name="LaButti K."/>
            <person name="Lindquist E."/>
            <person name="Lipzen A."/>
            <person name="Maire R."/>
            <person name="Meier B."/>
            <person name="Mihaltcheva S."/>
            <person name="Molinier V."/>
            <person name="Murat C."/>
            <person name="Poggeler S."/>
            <person name="Quandt C.A."/>
            <person name="Sperisen C."/>
            <person name="Tritt A."/>
            <person name="Tisserant E."/>
            <person name="Crous P.W."/>
            <person name="Henrissat B."/>
            <person name="Nehls U."/>
            <person name="Egli S."/>
            <person name="Spatafora J.W."/>
            <person name="Grigoriev I.V."/>
            <person name="Martin F.M."/>
        </authorList>
    </citation>
    <scope>NUCLEOTIDE SEQUENCE [LARGE SCALE GENOMIC DNA]</scope>
    <source>
        <strain evidence="6 7">CBS 207.34</strain>
    </source>
</reference>
<gene>
    <name evidence="6" type="ORF">AOQ84DRAFT_118266</name>
</gene>
<evidence type="ECO:0000256" key="1">
    <source>
        <dbReference type="ARBA" id="ARBA00005466"/>
    </source>
</evidence>
<evidence type="ECO:0000256" key="4">
    <source>
        <dbReference type="ARBA" id="ARBA00023002"/>
    </source>
</evidence>
<dbReference type="GO" id="GO:0016491">
    <property type="term" value="F:oxidoreductase activity"/>
    <property type="evidence" value="ECO:0007669"/>
    <property type="project" value="UniProtKB-KW"/>
</dbReference>
<dbReference type="PANTHER" id="PTHR42973:SF17">
    <property type="entry name" value="OXIDASE, PUTATIVE (AFU_ORTHOLOGUE AFUA_6G14340)-RELATED"/>
    <property type="match status" value="1"/>
</dbReference>
<dbReference type="InterPro" id="IPR006094">
    <property type="entry name" value="Oxid_FAD_bind_N"/>
</dbReference>
<dbReference type="InterPro" id="IPR050416">
    <property type="entry name" value="FAD-linked_Oxidoreductase"/>
</dbReference>
<evidence type="ECO:0000256" key="3">
    <source>
        <dbReference type="ARBA" id="ARBA00022827"/>
    </source>
</evidence>
<dbReference type="InterPro" id="IPR016169">
    <property type="entry name" value="FAD-bd_PCMH_sub2"/>
</dbReference>
<protein>
    <submittedName>
        <fullName evidence="6">Glucooligosaccharide oxidase</fullName>
    </submittedName>
</protein>
<evidence type="ECO:0000313" key="6">
    <source>
        <dbReference type="EMBL" id="OCL13266.1"/>
    </source>
</evidence>
<dbReference type="Gene3D" id="3.30.465.10">
    <property type="match status" value="1"/>
</dbReference>